<reference evidence="2" key="2">
    <citation type="submission" date="2014-09" db="EMBL/GenBank/DDBJ databases">
        <authorList>
            <consortium name="NBRP consortium"/>
            <person name="Sawabe T."/>
            <person name="Meirelles P."/>
            <person name="Nakanishi M."/>
            <person name="Sayaka M."/>
            <person name="Hattori M."/>
            <person name="Ohkuma M."/>
        </authorList>
    </citation>
    <scope>NUCLEOTIDE SEQUENCE [LARGE SCALE GENOMIC DNA]</scope>
    <source>
        <strain evidence="2">JCM 19239</strain>
    </source>
</reference>
<dbReference type="EMBL" id="BBMS01000052">
    <property type="protein sequence ID" value="GAL28902.1"/>
    <property type="molecule type" value="Genomic_DNA"/>
</dbReference>
<reference evidence="2" key="1">
    <citation type="submission" date="2014-09" db="EMBL/GenBank/DDBJ databases">
        <title>Vibrio variabilis JCM 19239. (C206) whole genome shotgun sequence.</title>
        <authorList>
            <person name="Sawabe T."/>
            <person name="Meirelles P."/>
            <person name="Nakanishi M."/>
            <person name="Sayaka M."/>
            <person name="Hattori M."/>
            <person name="Ohkuma M."/>
        </authorList>
    </citation>
    <scope>NUCLEOTIDE SEQUENCE [LARGE SCALE GENOMIC DNA]</scope>
    <source>
        <strain evidence="2">JCM 19239</strain>
    </source>
</reference>
<accession>A0ABQ0JJG3</accession>
<sequence>MSEAINYLQKKEGRAILEAIPFELFQLNQADSDSPKEQELQKQLIEFLQSQANVSQVLDLLSVLHEPLNSKEFYLWLRELLGNTLSAGVSRLIDTLLPDVGDGDINVDHKWTGDSLTIWATESESGGVGVIQRFKRTYLEDPLSVLNHFSRTFEAQDYEQVDFDLRFLLSTRKATQSAFNDLRNARSYKQRFEANLQIQKVLGNMGVTTTQTLNNMLHTRVLRSGSNEQTDEYLNKLLGTWVRMEEEHKVEIPLNIASYLLARSKASSGENISVVKNKILSLLWPRGSVIRQSGLSFYNRFVSGKSKTERLLLEPVIGEKCPIIAYALGWERELVDNLKASGKVVLELEQYDIKQVNHAISRILTLPVEQYGLLLYPRLRRIRRQFGKVQLIVEIAEVVQ</sequence>
<protein>
    <submittedName>
        <fullName evidence="1">Lhr-like helicases</fullName>
    </submittedName>
</protein>
<gene>
    <name evidence="1" type="ORF">JCM19239_2143</name>
</gene>
<dbReference type="Proteomes" id="UP000029223">
    <property type="component" value="Unassembled WGS sequence"/>
</dbReference>
<evidence type="ECO:0000313" key="1">
    <source>
        <dbReference type="EMBL" id="GAL28902.1"/>
    </source>
</evidence>
<evidence type="ECO:0000313" key="2">
    <source>
        <dbReference type="Proteomes" id="UP000029223"/>
    </source>
</evidence>
<keyword evidence="2" id="KW-1185">Reference proteome</keyword>
<organism evidence="1 2">
    <name type="scientific">Vibrio variabilis</name>
    <dbReference type="NCBI Taxonomy" id="990271"/>
    <lineage>
        <taxon>Bacteria</taxon>
        <taxon>Pseudomonadati</taxon>
        <taxon>Pseudomonadota</taxon>
        <taxon>Gammaproteobacteria</taxon>
        <taxon>Vibrionales</taxon>
        <taxon>Vibrionaceae</taxon>
        <taxon>Vibrio</taxon>
    </lineage>
</organism>
<name>A0ABQ0JJG3_9VIBR</name>
<proteinExistence type="predicted"/>
<comment type="caution">
    <text evidence="1">The sequence shown here is derived from an EMBL/GenBank/DDBJ whole genome shotgun (WGS) entry which is preliminary data.</text>
</comment>